<feature type="transmembrane region" description="Helical" evidence="1">
    <location>
        <begin position="123"/>
        <end position="144"/>
    </location>
</feature>
<evidence type="ECO:0000313" key="2">
    <source>
        <dbReference type="EMBL" id="QBI53535.1"/>
    </source>
</evidence>
<sequence length="159" mass="17569">MEQEQEARAALEDVRRRQESVSRELGRYRPTGWMTAMYVLGMYTVLATTELGPAIALPAAACGFGVMVAGVALAVRRAAHSGVQPRRVWTPWRLVAAVSWLAGIYGVFWLAEAAVRVHLPEWQAPFVAAAPAALATWLFAEWLWWLGFGPRRFAAEGSE</sequence>
<dbReference type="Proteomes" id="UP000292235">
    <property type="component" value="Chromosome"/>
</dbReference>
<accession>A0A4P6PZB4</accession>
<dbReference type="OrthoDB" id="9811281at2"/>
<feature type="transmembrane region" description="Helical" evidence="1">
    <location>
        <begin position="55"/>
        <end position="74"/>
    </location>
</feature>
<dbReference type="EMBL" id="CP036455">
    <property type="protein sequence ID" value="QBI53535.1"/>
    <property type="molecule type" value="Genomic_DNA"/>
</dbReference>
<proteinExistence type="predicted"/>
<feature type="transmembrane region" description="Helical" evidence="1">
    <location>
        <begin position="31"/>
        <end position="49"/>
    </location>
</feature>
<protein>
    <submittedName>
        <fullName evidence="2">Uncharacterized protein</fullName>
    </submittedName>
</protein>
<reference evidence="2 3" key="1">
    <citation type="submission" date="2019-02" db="EMBL/GenBank/DDBJ databases">
        <authorList>
            <person name="Khodamoradi S."/>
            <person name="Hahnke R.L."/>
            <person name="Kaempfer P."/>
            <person name="Schumann P."/>
            <person name="Rohde M."/>
            <person name="Steinert M."/>
            <person name="Luzhetskyy A."/>
            <person name="Wink J."/>
            <person name="Ruckert C."/>
        </authorList>
    </citation>
    <scope>NUCLEOTIDE SEQUENCE [LARGE SCALE GENOMIC DNA]</scope>
    <source>
        <strain evidence="2 3">M2</strain>
    </source>
</reference>
<keyword evidence="1" id="KW-0812">Transmembrane</keyword>
<name>A0A4P6PZB4_9ACTN</name>
<feature type="transmembrane region" description="Helical" evidence="1">
    <location>
        <begin position="94"/>
        <end position="111"/>
    </location>
</feature>
<organism evidence="2 3">
    <name type="scientific">Streptomonospora litoralis</name>
    <dbReference type="NCBI Taxonomy" id="2498135"/>
    <lineage>
        <taxon>Bacteria</taxon>
        <taxon>Bacillati</taxon>
        <taxon>Actinomycetota</taxon>
        <taxon>Actinomycetes</taxon>
        <taxon>Streptosporangiales</taxon>
        <taxon>Nocardiopsidaceae</taxon>
        <taxon>Streptomonospora</taxon>
    </lineage>
</organism>
<gene>
    <name evidence="2" type="ORF">EKD16_08705</name>
</gene>
<keyword evidence="1" id="KW-0472">Membrane</keyword>
<evidence type="ECO:0000256" key="1">
    <source>
        <dbReference type="SAM" id="Phobius"/>
    </source>
</evidence>
<evidence type="ECO:0000313" key="3">
    <source>
        <dbReference type="Proteomes" id="UP000292235"/>
    </source>
</evidence>
<keyword evidence="3" id="KW-1185">Reference proteome</keyword>
<dbReference type="RefSeq" id="WP_131097884.1">
    <property type="nucleotide sequence ID" value="NZ_CP036455.1"/>
</dbReference>
<dbReference type="AlphaFoldDB" id="A0A4P6PZB4"/>
<dbReference type="KEGG" id="strr:EKD16_08705"/>
<keyword evidence="1" id="KW-1133">Transmembrane helix</keyword>